<keyword evidence="1" id="KW-0812">Transmembrane</keyword>
<dbReference type="Proteomes" id="UP000002424">
    <property type="component" value="Chromosome"/>
</dbReference>
<dbReference type="EMBL" id="CP001157">
    <property type="protein sequence ID" value="ACO78713.1"/>
    <property type="molecule type" value="Genomic_DNA"/>
</dbReference>
<name>C1DIN2_AZOVD</name>
<evidence type="ECO:0000313" key="3">
    <source>
        <dbReference type="Proteomes" id="UP000002424"/>
    </source>
</evidence>
<protein>
    <submittedName>
        <fullName evidence="2">Membrane protein</fullName>
    </submittedName>
</protein>
<dbReference type="STRING" id="322710.Avin_25310"/>
<dbReference type="KEGG" id="avn:Avin_25310"/>
<evidence type="ECO:0000256" key="1">
    <source>
        <dbReference type="SAM" id="Phobius"/>
    </source>
</evidence>
<proteinExistence type="predicted"/>
<keyword evidence="1" id="KW-0472">Membrane</keyword>
<dbReference type="HOGENOM" id="CLU_144870_4_0_6"/>
<dbReference type="OrthoDB" id="6009065at2"/>
<dbReference type="InterPro" id="IPR021762">
    <property type="entry name" value="DUF3325"/>
</dbReference>
<dbReference type="AlphaFoldDB" id="C1DIN2"/>
<dbReference type="RefSeq" id="WP_012701105.1">
    <property type="nucleotide sequence ID" value="NC_012560.1"/>
</dbReference>
<dbReference type="GeneID" id="88185695"/>
<organism evidence="2 3">
    <name type="scientific">Azotobacter vinelandii (strain DJ / ATCC BAA-1303)</name>
    <dbReference type="NCBI Taxonomy" id="322710"/>
    <lineage>
        <taxon>Bacteria</taxon>
        <taxon>Pseudomonadati</taxon>
        <taxon>Pseudomonadota</taxon>
        <taxon>Gammaproteobacteria</taxon>
        <taxon>Pseudomonadales</taxon>
        <taxon>Pseudomonadaceae</taxon>
        <taxon>Azotobacter</taxon>
    </lineage>
</organism>
<feature type="transmembrane region" description="Helical" evidence="1">
    <location>
        <begin position="89"/>
        <end position="107"/>
    </location>
</feature>
<gene>
    <name evidence="2" type="ordered locus">Avin_25310</name>
</gene>
<evidence type="ECO:0000313" key="2">
    <source>
        <dbReference type="EMBL" id="ACO78713.1"/>
    </source>
</evidence>
<accession>C1DIN2</accession>
<feature type="transmembrane region" description="Helical" evidence="1">
    <location>
        <begin position="38"/>
        <end position="56"/>
    </location>
</feature>
<keyword evidence="3" id="KW-1185">Reference proteome</keyword>
<sequence length="108" mass="11502">MIWLGLALCFSGFAALCLSMDTHHEQVFGTDAPDGRRLLLRLLGWPTLVIAVFACANALGLSVGIALWAGQLSIAAGILVLLLAYRPRLVVPLALTAPPLALLPLLFR</sequence>
<feature type="transmembrane region" description="Helical" evidence="1">
    <location>
        <begin position="63"/>
        <end position="83"/>
    </location>
</feature>
<dbReference type="EnsemblBacteria" id="ACO78713">
    <property type="protein sequence ID" value="ACO78713"/>
    <property type="gene ID" value="Avin_25310"/>
</dbReference>
<reference evidence="2 3" key="1">
    <citation type="journal article" date="2009" name="J. Bacteriol.">
        <title>Genome sequence of Azotobacter vinelandii, an obligate aerobe specialized to support diverse anaerobic metabolic processes.</title>
        <authorList>
            <person name="Setubal J.C."/>
            <person name="dos Santos P."/>
            <person name="Goldman B.S."/>
            <person name="Ertesvag H."/>
            <person name="Espin G."/>
            <person name="Rubio L.M."/>
            <person name="Valla S."/>
            <person name="Almeida N.F."/>
            <person name="Balasubramanian D."/>
            <person name="Cromes L."/>
            <person name="Curatti L."/>
            <person name="Du Z."/>
            <person name="Godsy E."/>
            <person name="Goodner B."/>
            <person name="Hellner-Burris K."/>
            <person name="Hernandez J.A."/>
            <person name="Houmiel K."/>
            <person name="Imperial J."/>
            <person name="Kennedy C."/>
            <person name="Larson T.J."/>
            <person name="Latreille P."/>
            <person name="Ligon L.S."/>
            <person name="Lu J."/>
            <person name="Maerk M."/>
            <person name="Miller N.M."/>
            <person name="Norton S."/>
            <person name="O'Carroll I.P."/>
            <person name="Paulsen I."/>
            <person name="Raulfs E.C."/>
            <person name="Roemer R."/>
            <person name="Rosser J."/>
            <person name="Segura D."/>
            <person name="Slater S."/>
            <person name="Stricklin S.L."/>
            <person name="Studholme D.J."/>
            <person name="Sun J."/>
            <person name="Viana C.J."/>
            <person name="Wallin E."/>
            <person name="Wang B."/>
            <person name="Wheeler C."/>
            <person name="Zhu H."/>
            <person name="Dean D.R."/>
            <person name="Dixon R."/>
            <person name="Wood D."/>
        </authorList>
    </citation>
    <scope>NUCLEOTIDE SEQUENCE [LARGE SCALE GENOMIC DNA]</scope>
    <source>
        <strain evidence="3">DJ / ATCC BAA-1303</strain>
    </source>
</reference>
<keyword evidence="1" id="KW-1133">Transmembrane helix</keyword>
<dbReference type="Pfam" id="PF11804">
    <property type="entry name" value="DUF3325"/>
    <property type="match status" value="1"/>
</dbReference>